<organism evidence="2">
    <name type="scientific">Lactiplantibacillus plantarum 2025</name>
    <dbReference type="NCBI Taxonomy" id="1385856"/>
    <lineage>
        <taxon>Bacteria</taxon>
        <taxon>Bacillati</taxon>
        <taxon>Bacillota</taxon>
        <taxon>Bacilli</taxon>
        <taxon>Lactobacillales</taxon>
        <taxon>Lactobacillaceae</taxon>
        <taxon>Lactiplantibacillus</taxon>
    </lineage>
</organism>
<gene>
    <name evidence="2" type="ORF">N876_0214180</name>
</gene>
<feature type="compositionally biased region" description="Basic residues" evidence="1">
    <location>
        <begin position="30"/>
        <end position="39"/>
    </location>
</feature>
<accession>A0A837NJ73</accession>
<protein>
    <submittedName>
        <fullName evidence="2">HNH nuclease</fullName>
    </submittedName>
</protein>
<name>A0A837NJ73_LACPN</name>
<reference evidence="2" key="1">
    <citation type="journal article" date="2016" name="Genome Announc.">
        <title>Draft Genome Sequence of Lactobacillus plantarum 2025.</title>
        <authorList>
            <person name="Karlyshev A.V."/>
            <person name="Khlebnikov V.C."/>
            <person name="Kosarev I.V."/>
            <person name="Abramov V.M."/>
        </authorList>
    </citation>
    <scope>NUCLEOTIDE SEQUENCE [LARGE SCALE GENOMIC DNA]</scope>
    <source>
        <strain evidence="2">2025</strain>
    </source>
</reference>
<feature type="region of interest" description="Disordered" evidence="1">
    <location>
        <begin position="30"/>
        <end position="59"/>
    </location>
</feature>
<dbReference type="RefSeq" id="WP_054519293.1">
    <property type="nucleotide sequence ID" value="NZ_CP076824.1"/>
</dbReference>
<dbReference type="EMBL" id="AVFJ02000083">
    <property type="protein sequence ID" value="KPL56276.1"/>
    <property type="molecule type" value="Genomic_DNA"/>
</dbReference>
<dbReference type="AlphaFoldDB" id="A0A837NJ73"/>
<sequence length="59" mass="7236">MSRPVHSKYGYEPPEWVQADARLDRWYKDKKRRAKQHGAFRLDKKRREQHAKDKKMPIS</sequence>
<feature type="compositionally biased region" description="Basic and acidic residues" evidence="1">
    <location>
        <begin position="40"/>
        <end position="59"/>
    </location>
</feature>
<proteinExistence type="predicted"/>
<evidence type="ECO:0000256" key="1">
    <source>
        <dbReference type="SAM" id="MobiDB-lite"/>
    </source>
</evidence>
<comment type="caution">
    <text evidence="2">The sequence shown here is derived from an EMBL/GenBank/DDBJ whole genome shotgun (WGS) entry which is preliminary data.</text>
</comment>
<evidence type="ECO:0000313" key="2">
    <source>
        <dbReference type="EMBL" id="KPL56276.1"/>
    </source>
</evidence>